<dbReference type="SUPFAM" id="SSF53800">
    <property type="entry name" value="Chelatase"/>
    <property type="match status" value="1"/>
</dbReference>
<organism evidence="3 4">
    <name type="scientific">Candidatus Intestinimonas merdavium</name>
    <dbReference type="NCBI Taxonomy" id="2838622"/>
    <lineage>
        <taxon>Bacteria</taxon>
        <taxon>Bacillati</taxon>
        <taxon>Bacillota</taxon>
        <taxon>Clostridia</taxon>
        <taxon>Eubacteriales</taxon>
        <taxon>Intestinimonas</taxon>
    </lineage>
</organism>
<feature type="active site" description="Proton acceptor" evidence="1">
    <location>
        <position position="146"/>
    </location>
</feature>
<dbReference type="GO" id="GO:0019251">
    <property type="term" value="P:anaerobic cobalamin biosynthetic process"/>
    <property type="evidence" value="ECO:0007669"/>
    <property type="project" value="InterPro"/>
</dbReference>
<feature type="binding site" evidence="2">
    <location>
        <position position="210"/>
    </location>
    <ligand>
        <name>Co(2+)</name>
        <dbReference type="ChEBI" id="CHEBI:48828"/>
    </ligand>
</feature>
<dbReference type="EMBL" id="DXCX01000041">
    <property type="protein sequence ID" value="HIY73120.1"/>
    <property type="molecule type" value="Genomic_DNA"/>
</dbReference>
<proteinExistence type="predicted"/>
<dbReference type="InterPro" id="IPR010388">
    <property type="entry name" value="Anaerobic_Co-chelatase"/>
</dbReference>
<accession>A0A9D1Z4J7</accession>
<dbReference type="AlphaFoldDB" id="A0A9D1Z4J7"/>
<dbReference type="GO" id="GO:0046872">
    <property type="term" value="F:metal ion binding"/>
    <property type="evidence" value="ECO:0007669"/>
    <property type="project" value="UniProtKB-KW"/>
</dbReference>
<gene>
    <name evidence="3" type="ORF">H9826_03960</name>
</gene>
<protein>
    <submittedName>
        <fullName evidence="3">Sirohydrochlorin cobaltochelatase</fullName>
    </submittedName>
</protein>
<keyword evidence="2" id="KW-0170">Cobalt</keyword>
<dbReference type="CDD" id="cd03413">
    <property type="entry name" value="CbiK_C"/>
    <property type="match status" value="1"/>
</dbReference>
<reference evidence="3" key="2">
    <citation type="submission" date="2021-04" db="EMBL/GenBank/DDBJ databases">
        <authorList>
            <person name="Gilroy R."/>
        </authorList>
    </citation>
    <scope>NUCLEOTIDE SEQUENCE</scope>
    <source>
        <strain evidence="3">CHK33-7979</strain>
    </source>
</reference>
<feature type="binding site" evidence="2">
    <location>
        <position position="146"/>
    </location>
    <ligand>
        <name>Co(2+)</name>
        <dbReference type="ChEBI" id="CHEBI:48828"/>
    </ligand>
</feature>
<dbReference type="Proteomes" id="UP000886824">
    <property type="component" value="Unassembled WGS sequence"/>
</dbReference>
<dbReference type="GO" id="GO:0016852">
    <property type="term" value="F:sirohydrochlorin cobaltochelatase activity"/>
    <property type="evidence" value="ECO:0007669"/>
    <property type="project" value="InterPro"/>
</dbReference>
<dbReference type="Pfam" id="PF06180">
    <property type="entry name" value="CbiK"/>
    <property type="match status" value="1"/>
</dbReference>
<name>A0A9D1Z4J7_9FIRM</name>
<feature type="binding site" evidence="2">
    <location>
        <position position="177"/>
    </location>
    <ligand>
        <name>Co(2+)</name>
        <dbReference type="ChEBI" id="CHEBI:48828"/>
    </ligand>
</feature>
<comment type="caution">
    <text evidence="3">The sequence shown here is derived from an EMBL/GenBank/DDBJ whole genome shotgun (WGS) entry which is preliminary data.</text>
</comment>
<keyword evidence="2" id="KW-0479">Metal-binding</keyword>
<dbReference type="PIRSF" id="PIRSF033579">
    <property type="entry name" value="Anaer_Co_chel"/>
    <property type="match status" value="1"/>
</dbReference>
<dbReference type="Gene3D" id="3.40.50.1400">
    <property type="match status" value="2"/>
</dbReference>
<evidence type="ECO:0000256" key="2">
    <source>
        <dbReference type="PIRSR" id="PIRSR033579-3"/>
    </source>
</evidence>
<evidence type="ECO:0000313" key="4">
    <source>
        <dbReference type="Proteomes" id="UP000886824"/>
    </source>
</evidence>
<evidence type="ECO:0000313" key="3">
    <source>
        <dbReference type="EMBL" id="HIY73120.1"/>
    </source>
</evidence>
<reference evidence="3" key="1">
    <citation type="journal article" date="2021" name="PeerJ">
        <title>Extensive microbial diversity within the chicken gut microbiome revealed by metagenomics and culture.</title>
        <authorList>
            <person name="Gilroy R."/>
            <person name="Ravi A."/>
            <person name="Getino M."/>
            <person name="Pursley I."/>
            <person name="Horton D.L."/>
            <person name="Alikhan N.F."/>
            <person name="Baker D."/>
            <person name="Gharbi K."/>
            <person name="Hall N."/>
            <person name="Watson M."/>
            <person name="Adriaenssens E.M."/>
            <person name="Foster-Nyarko E."/>
            <person name="Jarju S."/>
            <person name="Secka A."/>
            <person name="Antonio M."/>
            <person name="Oren A."/>
            <person name="Chaudhuri R.R."/>
            <person name="La Ragione R."/>
            <person name="Hildebrand F."/>
            <person name="Pallen M.J."/>
        </authorList>
    </citation>
    <scope>NUCLEOTIDE SEQUENCE</scope>
    <source>
        <strain evidence="3">CHK33-7979</strain>
    </source>
</reference>
<evidence type="ECO:0000256" key="1">
    <source>
        <dbReference type="PIRSR" id="PIRSR033579-1"/>
    </source>
</evidence>
<sequence>MAEKAVLVVSFGTTHLDTLEKTIQPIEWDIAGQMPGRVQRRAFTSGMILRRLAEREGLRIDDVPQALERLAAEGCADVVLQPTHIMNGDEFDKLCTQAEPYRGRFRRMSFGRPLLTTLEDYRDLTAALMDLLPEAEEGTAHVFMGHGTEHYANAAYCQLEYMLHDQGRTDAVLGTVEGYPGLEEVFHRLGERRMVKKVVLHPLMVVAGDHAKNDLAGDEPESWRSRLLARGYQVDCEQKGLGEYPQIRALFVRHALEAEETCRVRA</sequence>